<dbReference type="Proteomes" id="UP000002506">
    <property type="component" value="Chromosome"/>
</dbReference>
<organism evidence="1 2">
    <name type="scientific">Dehalococcoides mccartyi (strain VS)</name>
    <dbReference type="NCBI Taxonomy" id="311424"/>
    <lineage>
        <taxon>Bacteria</taxon>
        <taxon>Bacillati</taxon>
        <taxon>Chloroflexota</taxon>
        <taxon>Dehalococcoidia</taxon>
        <taxon>Dehalococcoidales</taxon>
        <taxon>Dehalococcoidaceae</taxon>
        <taxon>Dehalococcoides</taxon>
    </lineage>
</organism>
<evidence type="ECO:0000313" key="1">
    <source>
        <dbReference type="EMBL" id="ACZ61409.1"/>
    </source>
</evidence>
<dbReference type="HOGENOM" id="CLU_095249_0_0_0"/>
<protein>
    <submittedName>
        <fullName evidence="1">Uncharacterized protein</fullName>
    </submittedName>
</protein>
<dbReference type="AlphaFoldDB" id="D2BGF9"/>
<dbReference type="KEGG" id="dev:DhcVS_247"/>
<gene>
    <name evidence="1" type="ordered locus">DhcVS_247</name>
</gene>
<reference evidence="1 2" key="1">
    <citation type="journal article" date="2009" name="PLoS Genet.">
        <title>Localized plasticity in the streamlined genomes of vinyl chloride respiring Dehalococcoides.</title>
        <authorList>
            <person name="McMurdie P.J."/>
            <person name="Behrens S.F."/>
            <person name="Muller J.A."/>
            <person name="Goke J."/>
            <person name="Ritalahti K.M."/>
            <person name="Wagner R."/>
            <person name="Goltsman E."/>
            <person name="Lapidus A."/>
            <person name="Holmes S."/>
            <person name="Loffler F.E."/>
            <person name="Spormann A.M."/>
        </authorList>
    </citation>
    <scope>NUCLEOTIDE SEQUENCE [LARGE SCALE GENOMIC DNA]</scope>
    <source>
        <strain evidence="1 2">VS</strain>
    </source>
</reference>
<sequence length="242" mass="27841">MKFYLMYFCYKMKLNTHTKHFNNRIRVKSPDLNACPKGGLSVVTTLCCPQDENPLSYDRLDGEWARWFRTAQRFEHKVPAQDRGDIRHSIILELARARAKDGDKPFSEAMMCRIASCVVALYWRKQYKLTNGLECGSCSQKQRAKCRSGDLYRQCPKAIKVEYLSKPITDENGNVTEFGDTIADDKALDVGAWIDARTFLLSFPERLVAIAHKRLDGIPLTGAEMKYLCKWRKREQKTLMAG</sequence>
<dbReference type="eggNOG" id="COG1595">
    <property type="taxonomic scope" value="Bacteria"/>
</dbReference>
<accession>D2BGF9</accession>
<evidence type="ECO:0000313" key="2">
    <source>
        <dbReference type="Proteomes" id="UP000002506"/>
    </source>
</evidence>
<dbReference type="EMBL" id="CP001827">
    <property type="protein sequence ID" value="ACZ61409.1"/>
    <property type="molecule type" value="Genomic_DNA"/>
</dbReference>
<proteinExistence type="predicted"/>
<name>D2BGF9_DEHMV</name>